<keyword evidence="1" id="KW-1133">Transmembrane helix</keyword>
<keyword evidence="1" id="KW-0472">Membrane</keyword>
<reference evidence="2" key="1">
    <citation type="submission" date="2015-07" db="EMBL/GenBank/DDBJ databases">
        <title>MeaNS - Measles Nucleotide Surveillance Program.</title>
        <authorList>
            <person name="Tran T."/>
            <person name="Druce J."/>
        </authorList>
    </citation>
    <scope>NUCLEOTIDE SEQUENCE</scope>
    <source>
        <strain evidence="2">UCB-OBI-ISO-001</strain>
        <tissue evidence="2">Gonad</tissue>
    </source>
</reference>
<proteinExistence type="predicted"/>
<name>A0A0L8G2H8_OCTBM</name>
<evidence type="ECO:0000256" key="1">
    <source>
        <dbReference type="SAM" id="Phobius"/>
    </source>
</evidence>
<feature type="transmembrane region" description="Helical" evidence="1">
    <location>
        <begin position="13"/>
        <end position="33"/>
    </location>
</feature>
<sequence length="106" mass="12836">MFFFHVPSMMLRIVSNSLFVSFRLCFILFKYLLGMLSLRYFFQLLLFAILDFQFVIVKFFLQAFAFLKVQFSQLDFFFFFLSYLSLHVLDQFTCARICGFFLFLLL</sequence>
<evidence type="ECO:0000313" key="2">
    <source>
        <dbReference type="EMBL" id="KOF70780.1"/>
    </source>
</evidence>
<organism evidence="2">
    <name type="scientific">Octopus bimaculoides</name>
    <name type="common">California two-spotted octopus</name>
    <dbReference type="NCBI Taxonomy" id="37653"/>
    <lineage>
        <taxon>Eukaryota</taxon>
        <taxon>Metazoa</taxon>
        <taxon>Spiralia</taxon>
        <taxon>Lophotrochozoa</taxon>
        <taxon>Mollusca</taxon>
        <taxon>Cephalopoda</taxon>
        <taxon>Coleoidea</taxon>
        <taxon>Octopodiformes</taxon>
        <taxon>Octopoda</taxon>
        <taxon>Incirrata</taxon>
        <taxon>Octopodidae</taxon>
        <taxon>Octopus</taxon>
    </lineage>
</organism>
<protein>
    <submittedName>
        <fullName evidence="2">Uncharacterized protein</fullName>
    </submittedName>
</protein>
<gene>
    <name evidence="2" type="ORF">OCBIM_22002254mg</name>
</gene>
<dbReference type="AlphaFoldDB" id="A0A0L8G2H8"/>
<keyword evidence="1" id="KW-0812">Transmembrane</keyword>
<accession>A0A0L8G2H8</accession>
<feature type="transmembrane region" description="Helical" evidence="1">
    <location>
        <begin position="76"/>
        <end position="105"/>
    </location>
</feature>
<dbReference type="EMBL" id="KQ424585">
    <property type="protein sequence ID" value="KOF70780.1"/>
    <property type="molecule type" value="Genomic_DNA"/>
</dbReference>
<feature type="transmembrane region" description="Helical" evidence="1">
    <location>
        <begin position="40"/>
        <end position="64"/>
    </location>
</feature>